<reference evidence="2" key="2">
    <citation type="journal article" date="2020" name="BMC">
        <title>Leishmania infection induces a limited differential gene expression in the sand fly midgut.</title>
        <authorList>
            <person name="Coutinho-Abreu I.V."/>
            <person name="Serafim T.D."/>
            <person name="Meneses C."/>
            <person name="Kamhawi S."/>
            <person name="Oliveira F."/>
            <person name="Valenzuela J.G."/>
        </authorList>
    </citation>
    <scope>NUCLEOTIDE SEQUENCE</scope>
    <source>
        <strain evidence="2">Jacobina</strain>
        <tissue evidence="2">Midgut</tissue>
    </source>
</reference>
<dbReference type="EMBL" id="AJWK01013788">
    <property type="status" value="NOT_ANNOTATED_CDS"/>
    <property type="molecule type" value="Genomic_DNA"/>
</dbReference>
<feature type="compositionally biased region" description="Basic and acidic residues" evidence="1">
    <location>
        <begin position="842"/>
        <end position="869"/>
    </location>
</feature>
<feature type="compositionally biased region" description="Low complexity" evidence="1">
    <location>
        <begin position="538"/>
        <end position="552"/>
    </location>
</feature>
<keyword evidence="4" id="KW-1185">Reference proteome</keyword>
<evidence type="ECO:0000313" key="4">
    <source>
        <dbReference type="Proteomes" id="UP000092461"/>
    </source>
</evidence>
<feature type="compositionally biased region" description="Polar residues" evidence="1">
    <location>
        <begin position="521"/>
        <end position="537"/>
    </location>
</feature>
<dbReference type="Proteomes" id="UP000092461">
    <property type="component" value="Unassembled WGS sequence"/>
</dbReference>
<feature type="region of interest" description="Disordered" evidence="1">
    <location>
        <begin position="801"/>
        <end position="880"/>
    </location>
</feature>
<feature type="compositionally biased region" description="Basic and acidic residues" evidence="1">
    <location>
        <begin position="8"/>
        <end position="17"/>
    </location>
</feature>
<feature type="region of interest" description="Disordered" evidence="1">
    <location>
        <begin position="513"/>
        <end position="571"/>
    </location>
</feature>
<dbReference type="EnsemblMetazoa" id="LLOJ004381-RA">
    <property type="protein sequence ID" value="LLOJ004381-PA"/>
    <property type="gene ID" value="LLOJ004381"/>
</dbReference>
<sequence>MDDQQPDSTKKLAEGREFANPGGDRLTFDAAKLSASDIDVIILGNSCTDATTTNSMVNKDIEYRLGCPGSPAPTSTTYQTFQQHTYEIPQAPSGEKLDDGRQQPALPKLTIKRTAPPQITSFFRDAAPMVNSGTHDGAATGTEGLSHKEPDEVQPKLKLKITKDTQVATEYQPIPKLTIKTNYLEQGSSTTVIREDIPEQLPKLKLKTTYKAEEMTPLEIVTPSQKIALDSEETCQKSPRIILKINKNASYCVSTTNCTETTKSEAPPPPPAVIPSPPPIPSPPASPVHTGKGGGGTPTPPSEENGDVAGNSGGEEVTENQVNSTDMDCMLIDEHESNGEILKADLPLSSTNEMSDVSFSNSIADNCIIVPDESNSDCLIVKSSNSEDPLQLQNFNECFPTFEGLPSGENSIVEPLQEPEVPIKRRRGRPRKHPLPDSTGTPTPMPDSTTNHQRSPSPTRKVRRKRTRRTPVATPKVQTPKTPPARQKFNKNKYFRQKMLQETLNNSIQLFEEDTRMSGEIPTTSSKKQSGTPKVVQSSSQKTMDSSSLGEDSSSKTITKKSRGRMEVNEEGGTEFTVEMLAEYDWPPPVGCCPNKNRDTYMLQEQIAELLGVKSFKRKYPYLYRRPVEMEERNYLIEKKLVSEKMSNLGLTAVYAVDILDIMYQDFNDKYEEYKKYHREKQLRDATSRQQKGVKVHEVDKATVHEKALKSTASWNTKLNKMRNENRAGCIDLQTFVVNVPRRKKTTPTPVISDPAASAYPVELIPGQYSTQWEFYTPASLIYYPLKTARPLNEEPHAWLLNNHTKEPPPGSSSESSSDSGSESSSGASSESFSDSEDENAKDDYCAMCPKEENPPQERKAMHSKDDHSSVTSPCKRKGD</sequence>
<proteinExistence type="predicted"/>
<reference evidence="4" key="1">
    <citation type="submission" date="2012-05" db="EMBL/GenBank/DDBJ databases">
        <title>Whole Genome Assembly of Lutzomyia longipalpis.</title>
        <authorList>
            <person name="Richards S."/>
            <person name="Qu C."/>
            <person name="Dillon R."/>
            <person name="Worley K."/>
            <person name="Scherer S."/>
            <person name="Batterton M."/>
            <person name="Taylor A."/>
            <person name="Hawes A."/>
            <person name="Hernandez B."/>
            <person name="Kovar C."/>
            <person name="Mandapat C."/>
            <person name="Pham C."/>
            <person name="Qu C."/>
            <person name="Jing C."/>
            <person name="Bess C."/>
            <person name="Bandaranaike D."/>
            <person name="Ngo D."/>
            <person name="Ongeri F."/>
            <person name="Arias F."/>
            <person name="Lara F."/>
            <person name="Weissenberger G."/>
            <person name="Kamau G."/>
            <person name="Han H."/>
            <person name="Shen H."/>
            <person name="Dinh H."/>
            <person name="Khalil I."/>
            <person name="Jones J."/>
            <person name="Shafer J."/>
            <person name="Jayaseelan J."/>
            <person name="Quiroz J."/>
            <person name="Blankenburg K."/>
            <person name="Nguyen L."/>
            <person name="Jackson L."/>
            <person name="Francisco L."/>
            <person name="Tang L.-Y."/>
            <person name="Pu L.-L."/>
            <person name="Perales L."/>
            <person name="Lorensuhewa L."/>
            <person name="Munidasa M."/>
            <person name="Coyle M."/>
            <person name="Taylor M."/>
            <person name="Puazo M."/>
            <person name="Firestine M."/>
            <person name="Scheel M."/>
            <person name="Javaid M."/>
            <person name="Wang M."/>
            <person name="Li M."/>
            <person name="Tabassum N."/>
            <person name="Saada N."/>
            <person name="Osuji N."/>
            <person name="Aqrawi P."/>
            <person name="Fu Q."/>
            <person name="Thornton R."/>
            <person name="Raj R."/>
            <person name="Goodspeed R."/>
            <person name="Mata R."/>
            <person name="Najjar R."/>
            <person name="Gubbala S."/>
            <person name="Lee S."/>
            <person name="Denson S."/>
            <person name="Patil S."/>
            <person name="Macmil S."/>
            <person name="Qi S."/>
            <person name="Matskevitch T."/>
            <person name="Palculict T."/>
            <person name="Mathew T."/>
            <person name="Vee V."/>
            <person name="Velamala V."/>
            <person name="Korchina V."/>
            <person name="Cai W."/>
            <person name="Liu W."/>
            <person name="Dai W."/>
            <person name="Zou X."/>
            <person name="Zhu Y."/>
            <person name="Zhang Y."/>
            <person name="Wu Y.-Q."/>
            <person name="Xin Y."/>
            <person name="Nazarath L."/>
            <person name="Kovar C."/>
            <person name="Han Y."/>
            <person name="Muzny D."/>
            <person name="Gibbs R."/>
        </authorList>
    </citation>
    <scope>NUCLEOTIDE SEQUENCE [LARGE SCALE GENOMIC DNA]</scope>
    <source>
        <strain evidence="4">Jacobina</strain>
    </source>
</reference>
<feature type="compositionally biased region" description="Low complexity" evidence="1">
    <location>
        <begin position="812"/>
        <end position="833"/>
    </location>
</feature>
<evidence type="ECO:0000256" key="1">
    <source>
        <dbReference type="SAM" id="MobiDB-lite"/>
    </source>
</evidence>
<feature type="region of interest" description="Disordered" evidence="1">
    <location>
        <begin position="1"/>
        <end position="24"/>
    </location>
</feature>
<dbReference type="VEuPathDB" id="VectorBase:LLOJ004381"/>
<feature type="region of interest" description="Disordered" evidence="1">
    <location>
        <begin position="407"/>
        <end position="491"/>
    </location>
</feature>
<feature type="compositionally biased region" description="Pro residues" evidence="1">
    <location>
        <begin position="266"/>
        <end position="286"/>
    </location>
</feature>
<feature type="compositionally biased region" description="Polar residues" evidence="1">
    <location>
        <begin position="438"/>
        <end position="453"/>
    </location>
</feature>
<feature type="region of interest" description="Disordered" evidence="1">
    <location>
        <begin position="259"/>
        <end position="316"/>
    </location>
</feature>
<protein>
    <submittedName>
        <fullName evidence="2">Putative phd zn-finger protein</fullName>
    </submittedName>
</protein>
<feature type="compositionally biased region" description="Basic residues" evidence="1">
    <location>
        <begin position="460"/>
        <end position="469"/>
    </location>
</feature>
<feature type="region of interest" description="Disordered" evidence="1">
    <location>
        <begin position="128"/>
        <end position="151"/>
    </location>
</feature>
<dbReference type="VEuPathDB" id="VectorBase:LLONM1_007102"/>
<dbReference type="CDD" id="cd21085">
    <property type="entry name" value="WH_NTD_PHF10"/>
    <property type="match status" value="1"/>
</dbReference>
<accession>A0A1B0GIE6</accession>
<name>A0A1B0GIE6_LUTLO</name>
<reference evidence="3" key="3">
    <citation type="submission" date="2020-05" db="UniProtKB">
        <authorList>
            <consortium name="EnsemblMetazoa"/>
        </authorList>
    </citation>
    <scope>IDENTIFICATION</scope>
    <source>
        <strain evidence="3">Jacobina</strain>
    </source>
</reference>
<dbReference type="EMBL" id="GITU01006617">
    <property type="protein sequence ID" value="MBC1175320.1"/>
    <property type="molecule type" value="Transcribed_RNA"/>
</dbReference>
<evidence type="ECO:0000313" key="2">
    <source>
        <dbReference type="EMBL" id="MBC1175320.1"/>
    </source>
</evidence>
<dbReference type="AlphaFoldDB" id="A0A1B0GIE6"/>
<evidence type="ECO:0000313" key="3">
    <source>
        <dbReference type="EnsemblMetazoa" id="LLOJ004381-PA"/>
    </source>
</evidence>
<feature type="compositionally biased region" description="Basic residues" evidence="1">
    <location>
        <begin position="424"/>
        <end position="433"/>
    </location>
</feature>
<organism evidence="3 4">
    <name type="scientific">Lutzomyia longipalpis</name>
    <name type="common">Sand fly</name>
    <dbReference type="NCBI Taxonomy" id="7200"/>
    <lineage>
        <taxon>Eukaryota</taxon>
        <taxon>Metazoa</taxon>
        <taxon>Ecdysozoa</taxon>
        <taxon>Arthropoda</taxon>
        <taxon>Hexapoda</taxon>
        <taxon>Insecta</taxon>
        <taxon>Pterygota</taxon>
        <taxon>Neoptera</taxon>
        <taxon>Endopterygota</taxon>
        <taxon>Diptera</taxon>
        <taxon>Nematocera</taxon>
        <taxon>Psychodoidea</taxon>
        <taxon>Psychodidae</taxon>
        <taxon>Lutzomyia</taxon>
        <taxon>Lutzomyia</taxon>
    </lineage>
</organism>